<organism evidence="1 3">
    <name type="scientific">Candidatus Magnetobacterium bavaricum</name>
    <dbReference type="NCBI Taxonomy" id="29290"/>
    <lineage>
        <taxon>Bacteria</taxon>
        <taxon>Pseudomonadati</taxon>
        <taxon>Nitrospirota</taxon>
        <taxon>Thermodesulfovibrionia</taxon>
        <taxon>Thermodesulfovibrionales</taxon>
        <taxon>Candidatus Magnetobacteriaceae</taxon>
        <taxon>Candidatus Magnetobacterium</taxon>
    </lineage>
</organism>
<keyword evidence="3" id="KW-1185">Reference proteome</keyword>
<dbReference type="EMBL" id="LACI01001165">
    <property type="protein sequence ID" value="KJU85089.1"/>
    <property type="molecule type" value="Genomic_DNA"/>
</dbReference>
<proteinExistence type="predicted"/>
<evidence type="ECO:0000313" key="1">
    <source>
        <dbReference type="EMBL" id="KJU85087.1"/>
    </source>
</evidence>
<dbReference type="Proteomes" id="UP000033423">
    <property type="component" value="Unassembled WGS sequence"/>
</dbReference>
<evidence type="ECO:0000313" key="2">
    <source>
        <dbReference type="EMBL" id="KJU85089.1"/>
    </source>
</evidence>
<gene>
    <name evidence="1" type="ORF">MBAV_002717</name>
    <name evidence="2" type="ORF">MBAV_002719</name>
</gene>
<accession>A0A0F3GTC2</accession>
<dbReference type="AlphaFoldDB" id="A0A0F3GTC2"/>
<evidence type="ECO:0000313" key="3">
    <source>
        <dbReference type="Proteomes" id="UP000033423"/>
    </source>
</evidence>
<comment type="caution">
    <text evidence="1">The sequence shown here is derived from an EMBL/GenBank/DDBJ whole genome shotgun (WGS) entry which is preliminary data.</text>
</comment>
<name>A0A0F3GTC2_9BACT</name>
<dbReference type="EMBL" id="LACI01001165">
    <property type="protein sequence ID" value="KJU85087.1"/>
    <property type="molecule type" value="Genomic_DNA"/>
</dbReference>
<protein>
    <submittedName>
        <fullName evidence="1">Uncharacterized protein</fullName>
    </submittedName>
</protein>
<reference evidence="1 3" key="1">
    <citation type="submission" date="2015-02" db="EMBL/GenBank/DDBJ databases">
        <title>Single-cell genomics of uncultivated deep-branching MTB reveals a conserved set of magnetosome genes.</title>
        <authorList>
            <person name="Kolinko S."/>
            <person name="Richter M."/>
            <person name="Glockner F.O."/>
            <person name="Brachmann A."/>
            <person name="Schuler D."/>
        </authorList>
    </citation>
    <scope>NUCLEOTIDE SEQUENCE [LARGE SCALE GENOMIC DNA]</scope>
    <source>
        <strain evidence="1">TM-1</strain>
    </source>
</reference>
<sequence>MRFNNLLTCLSLIDSISAASTCVNSLSSTFCITCNLFNSFCRIMITSLSGIVSSFYKKNTIPLIIRTFSLCRNRTFLRCYDTYTKLNIQRQVLSLYQKEIDLLNGTRYNSLCDLSVDRGRIRIRHGDIMDVQ</sequence>